<dbReference type="OrthoDB" id="5022096at2759"/>
<evidence type="ECO:0000256" key="3">
    <source>
        <dbReference type="ARBA" id="ARBA00022989"/>
    </source>
</evidence>
<gene>
    <name evidence="8" type="ORF">E8E12_001468</name>
</gene>
<sequence>MLALLSILALGGWICFVLQGYFGLGRHSRVVSKQDLITFEKISFFQAIISAIGALGMLKISIALFLLRLIQNKWYSRALWALIGFVVIYTIGAWLTFFLRCRPMGAFWDPGLGGTCYPMELFKSFAMANTGFNIGTDVLSATLPIPIIWSLQMSQRTKVYIIGILSLGYLAVAMGIAKTVFQLTLVTNKDRTFESSVQFWGFLQLNVGIIAATAPTLRPLLRKSSLTTSENRYNQFDANDRLTHFGHTQVQFKSTSR</sequence>
<feature type="transmembrane region" description="Helical" evidence="6">
    <location>
        <begin position="197"/>
        <end position="217"/>
    </location>
</feature>
<name>A0A9P4WFY3_9PLEO</name>
<dbReference type="Proteomes" id="UP000758155">
    <property type="component" value="Unassembled WGS sequence"/>
</dbReference>
<evidence type="ECO:0000313" key="8">
    <source>
        <dbReference type="EMBL" id="KAF3031326.1"/>
    </source>
</evidence>
<keyword evidence="3 6" id="KW-1133">Transmembrane helix</keyword>
<proteinExistence type="inferred from homology"/>
<keyword evidence="2 6" id="KW-0812">Transmembrane</keyword>
<dbReference type="PANTHER" id="PTHR33048">
    <property type="entry name" value="PTH11-LIKE INTEGRAL MEMBRANE PROTEIN (AFU_ORTHOLOGUE AFUA_5G11245)"/>
    <property type="match status" value="1"/>
</dbReference>
<organism evidence="8 9">
    <name type="scientific">Didymella heteroderae</name>
    <dbReference type="NCBI Taxonomy" id="1769908"/>
    <lineage>
        <taxon>Eukaryota</taxon>
        <taxon>Fungi</taxon>
        <taxon>Dikarya</taxon>
        <taxon>Ascomycota</taxon>
        <taxon>Pezizomycotina</taxon>
        <taxon>Dothideomycetes</taxon>
        <taxon>Pleosporomycetidae</taxon>
        <taxon>Pleosporales</taxon>
        <taxon>Pleosporineae</taxon>
        <taxon>Didymellaceae</taxon>
        <taxon>Didymella</taxon>
    </lineage>
</organism>
<feature type="domain" description="Rhodopsin" evidence="7">
    <location>
        <begin position="3"/>
        <end position="223"/>
    </location>
</feature>
<feature type="transmembrane region" description="Helical" evidence="6">
    <location>
        <begin position="79"/>
        <end position="99"/>
    </location>
</feature>
<dbReference type="PANTHER" id="PTHR33048:SF167">
    <property type="entry name" value="INTEGRAL MEMBRANE PROTEIN"/>
    <property type="match status" value="1"/>
</dbReference>
<evidence type="ECO:0000256" key="2">
    <source>
        <dbReference type="ARBA" id="ARBA00022692"/>
    </source>
</evidence>
<evidence type="ECO:0000256" key="1">
    <source>
        <dbReference type="ARBA" id="ARBA00004141"/>
    </source>
</evidence>
<protein>
    <recommendedName>
        <fullName evidence="7">Rhodopsin domain-containing protein</fullName>
    </recommendedName>
</protein>
<dbReference type="EMBL" id="SWKV01000162">
    <property type="protein sequence ID" value="KAF3031326.1"/>
    <property type="molecule type" value="Genomic_DNA"/>
</dbReference>
<feature type="transmembrane region" description="Helical" evidence="6">
    <location>
        <begin position="159"/>
        <end position="177"/>
    </location>
</feature>
<dbReference type="GO" id="GO:0016020">
    <property type="term" value="C:membrane"/>
    <property type="evidence" value="ECO:0007669"/>
    <property type="project" value="UniProtKB-SubCell"/>
</dbReference>
<dbReference type="InterPro" id="IPR052337">
    <property type="entry name" value="SAT4-like"/>
</dbReference>
<comment type="subcellular location">
    <subcellularLocation>
        <location evidence="1">Membrane</location>
        <topology evidence="1">Multi-pass membrane protein</topology>
    </subcellularLocation>
</comment>
<dbReference type="Pfam" id="PF20684">
    <property type="entry name" value="Fung_rhodopsin"/>
    <property type="match status" value="1"/>
</dbReference>
<comment type="similarity">
    <text evidence="5">Belongs to the SAT4 family.</text>
</comment>
<reference evidence="8" key="1">
    <citation type="submission" date="2019-04" db="EMBL/GenBank/DDBJ databases">
        <title>Sequencing of skin fungus with MAO and IRED activity.</title>
        <authorList>
            <person name="Marsaioli A.J."/>
            <person name="Bonatto J.M.C."/>
            <person name="Reis Junior O."/>
        </authorList>
    </citation>
    <scope>NUCLEOTIDE SEQUENCE</scope>
    <source>
        <strain evidence="8">28M1</strain>
    </source>
</reference>
<accession>A0A9P4WFY3</accession>
<feature type="transmembrane region" description="Helical" evidence="6">
    <location>
        <begin position="6"/>
        <end position="24"/>
    </location>
</feature>
<evidence type="ECO:0000256" key="5">
    <source>
        <dbReference type="ARBA" id="ARBA00038359"/>
    </source>
</evidence>
<evidence type="ECO:0000313" key="9">
    <source>
        <dbReference type="Proteomes" id="UP000758155"/>
    </source>
</evidence>
<feature type="transmembrane region" description="Helical" evidence="6">
    <location>
        <begin position="44"/>
        <end position="67"/>
    </location>
</feature>
<comment type="caution">
    <text evidence="8">The sequence shown here is derived from an EMBL/GenBank/DDBJ whole genome shotgun (WGS) entry which is preliminary data.</text>
</comment>
<keyword evidence="4 6" id="KW-0472">Membrane</keyword>
<evidence type="ECO:0000256" key="4">
    <source>
        <dbReference type="ARBA" id="ARBA00023136"/>
    </source>
</evidence>
<dbReference type="InterPro" id="IPR049326">
    <property type="entry name" value="Rhodopsin_dom_fungi"/>
</dbReference>
<evidence type="ECO:0000256" key="6">
    <source>
        <dbReference type="SAM" id="Phobius"/>
    </source>
</evidence>
<keyword evidence="9" id="KW-1185">Reference proteome</keyword>
<evidence type="ECO:0000259" key="7">
    <source>
        <dbReference type="Pfam" id="PF20684"/>
    </source>
</evidence>
<dbReference type="AlphaFoldDB" id="A0A9P4WFY3"/>